<dbReference type="Proteomes" id="UP000570016">
    <property type="component" value="Unassembled WGS sequence"/>
</dbReference>
<dbReference type="Pfam" id="PF00595">
    <property type="entry name" value="PDZ"/>
    <property type="match status" value="2"/>
</dbReference>
<evidence type="ECO:0000259" key="7">
    <source>
        <dbReference type="PROSITE" id="PS50106"/>
    </source>
</evidence>
<dbReference type="GO" id="GO:0000226">
    <property type="term" value="P:microtubule cytoskeleton organization"/>
    <property type="evidence" value="ECO:0007669"/>
    <property type="project" value="TreeGrafter"/>
</dbReference>
<dbReference type="GO" id="GO:0016324">
    <property type="term" value="C:apical plasma membrane"/>
    <property type="evidence" value="ECO:0007669"/>
    <property type="project" value="TreeGrafter"/>
</dbReference>
<evidence type="ECO:0000256" key="5">
    <source>
        <dbReference type="ARBA" id="ARBA00080550"/>
    </source>
</evidence>
<dbReference type="GO" id="GO:0035091">
    <property type="term" value="F:phosphatidylinositol binding"/>
    <property type="evidence" value="ECO:0007669"/>
    <property type="project" value="TreeGrafter"/>
</dbReference>
<organism evidence="8 9">
    <name type="scientific">Rhynochetos jubatus</name>
    <name type="common">kagu</name>
    <dbReference type="NCBI Taxonomy" id="54386"/>
    <lineage>
        <taxon>Eukaryota</taxon>
        <taxon>Metazoa</taxon>
        <taxon>Chordata</taxon>
        <taxon>Craniata</taxon>
        <taxon>Vertebrata</taxon>
        <taxon>Euteleostomi</taxon>
        <taxon>Archelosauria</taxon>
        <taxon>Archosauria</taxon>
        <taxon>Dinosauria</taxon>
        <taxon>Saurischia</taxon>
        <taxon>Theropoda</taxon>
        <taxon>Coelurosauria</taxon>
        <taxon>Aves</taxon>
        <taxon>Neognathae</taxon>
        <taxon>Neoaves</taxon>
        <taxon>Phaethontimorphae</taxon>
        <taxon>Eurypygiformes</taxon>
        <taxon>Rhynochetidae</taxon>
        <taxon>Rhynochetos</taxon>
    </lineage>
</organism>
<comment type="subunit">
    <text evidence="2">Interacts with PARD6B. Interacts with INSC/inscuteable.</text>
</comment>
<evidence type="ECO:0000256" key="6">
    <source>
        <dbReference type="SAM" id="MobiDB-lite"/>
    </source>
</evidence>
<dbReference type="Gene3D" id="2.30.42.10">
    <property type="match status" value="3"/>
</dbReference>
<dbReference type="InterPro" id="IPR001478">
    <property type="entry name" value="PDZ"/>
</dbReference>
<feature type="region of interest" description="Disordered" evidence="6">
    <location>
        <begin position="935"/>
        <end position="994"/>
    </location>
</feature>
<dbReference type="FunFam" id="2.30.42.10:FF:000078">
    <property type="entry name" value="Partitioning defective 3 homolog B"/>
    <property type="match status" value="1"/>
</dbReference>
<accession>A0A7K6S3Y9</accession>
<feature type="domain" description="PDZ" evidence="7">
    <location>
        <begin position="4"/>
        <end position="92"/>
    </location>
</feature>
<feature type="domain" description="PDZ" evidence="7">
    <location>
        <begin position="301"/>
        <end position="376"/>
    </location>
</feature>
<protein>
    <recommendedName>
        <fullName evidence="3">Partitioning defective 3 homolog B</fullName>
    </recommendedName>
    <alternativeName>
        <fullName evidence="4">PAR3-beta</fullName>
    </alternativeName>
    <alternativeName>
        <fullName evidence="5">Partitioning defective 3-like protein</fullName>
    </alternativeName>
</protein>
<dbReference type="GO" id="GO:0007155">
    <property type="term" value="P:cell adhesion"/>
    <property type="evidence" value="ECO:0007669"/>
    <property type="project" value="TreeGrafter"/>
</dbReference>
<dbReference type="SUPFAM" id="SSF50156">
    <property type="entry name" value="PDZ domain-like"/>
    <property type="match status" value="3"/>
</dbReference>
<reference evidence="8 9" key="1">
    <citation type="submission" date="2019-09" db="EMBL/GenBank/DDBJ databases">
        <title>Bird 10,000 Genomes (B10K) Project - Family phase.</title>
        <authorList>
            <person name="Zhang G."/>
        </authorList>
    </citation>
    <scope>NUCLEOTIDE SEQUENCE [LARGE SCALE GENOMIC DNA]</scope>
    <source>
        <strain evidence="8">B10K-DU-029-58</strain>
        <tissue evidence="8">Muscle</tissue>
    </source>
</reference>
<evidence type="ECO:0000256" key="4">
    <source>
        <dbReference type="ARBA" id="ARBA00080501"/>
    </source>
</evidence>
<feature type="non-terminal residue" evidence="8">
    <location>
        <position position="1"/>
    </location>
</feature>
<dbReference type="AlphaFoldDB" id="A0A7K6S3Y9"/>
<dbReference type="GO" id="GO:0008104">
    <property type="term" value="P:intracellular protein localization"/>
    <property type="evidence" value="ECO:0007669"/>
    <property type="project" value="TreeGrafter"/>
</dbReference>
<gene>
    <name evidence="8" type="primary">Pard3b_0</name>
    <name evidence="8" type="ORF">RHYJUB_R04464</name>
</gene>
<comment type="caution">
    <text evidence="8">The sequence shown here is derived from an EMBL/GenBank/DDBJ whole genome shotgun (WGS) entry which is preliminary data.</text>
</comment>
<dbReference type="GO" id="GO:0005912">
    <property type="term" value="C:adherens junction"/>
    <property type="evidence" value="ECO:0007669"/>
    <property type="project" value="TreeGrafter"/>
</dbReference>
<feature type="compositionally biased region" description="Basic and acidic residues" evidence="6">
    <location>
        <begin position="620"/>
        <end position="658"/>
    </location>
</feature>
<dbReference type="FunFam" id="2.30.42.10:FF:000011">
    <property type="entry name" value="partitioning defective 3 homolog isoform X1"/>
    <property type="match status" value="1"/>
</dbReference>
<comment type="function">
    <text evidence="1">Putative adapter protein involved in asymmetrical cell division and cell polarization processes. May play a role in the formation of epithelial tight junctions.</text>
</comment>
<evidence type="ECO:0000256" key="1">
    <source>
        <dbReference type="ARBA" id="ARBA00055389"/>
    </source>
</evidence>
<feature type="region of interest" description="Disordered" evidence="6">
    <location>
        <begin position="829"/>
        <end position="858"/>
    </location>
</feature>
<feature type="non-terminal residue" evidence="8">
    <location>
        <position position="994"/>
    </location>
</feature>
<dbReference type="FunFam" id="2.30.42.10:FF:000117">
    <property type="entry name" value="partitioning defective 3 homolog B isoform X2"/>
    <property type="match status" value="1"/>
</dbReference>
<feature type="region of interest" description="Disordered" evidence="6">
    <location>
        <begin position="579"/>
        <end position="740"/>
    </location>
</feature>
<dbReference type="OrthoDB" id="6264899at2759"/>
<dbReference type="CDD" id="cd23058">
    <property type="entry name" value="PDZ2_Par3-like"/>
    <property type="match status" value="1"/>
</dbReference>
<dbReference type="CDD" id="cd23059">
    <property type="entry name" value="PDZ3_Par3-like"/>
    <property type="match status" value="1"/>
</dbReference>
<dbReference type="GO" id="GO:0051660">
    <property type="term" value="P:establishment of centrosome localization"/>
    <property type="evidence" value="ECO:0007669"/>
    <property type="project" value="TreeGrafter"/>
</dbReference>
<dbReference type="GO" id="GO:0043296">
    <property type="term" value="C:apical junction complex"/>
    <property type="evidence" value="ECO:0007669"/>
    <property type="project" value="TreeGrafter"/>
</dbReference>
<dbReference type="CDD" id="cd06691">
    <property type="entry name" value="PDZ1_Par3-like"/>
    <property type="match status" value="1"/>
</dbReference>
<dbReference type="InterPro" id="IPR052213">
    <property type="entry name" value="PAR3"/>
</dbReference>
<name>A0A7K6S3Y9_9AVES</name>
<feature type="domain" description="PDZ" evidence="7">
    <location>
        <begin position="186"/>
        <end position="259"/>
    </location>
</feature>
<dbReference type="PANTHER" id="PTHR16484:SF4">
    <property type="entry name" value="PARTITIONING DEFECTIVE 3 HOMOLOG B"/>
    <property type="match status" value="1"/>
</dbReference>
<dbReference type="EMBL" id="VZRY01004162">
    <property type="protein sequence ID" value="NWW92409.1"/>
    <property type="molecule type" value="Genomic_DNA"/>
</dbReference>
<feature type="compositionally biased region" description="Basic and acidic residues" evidence="6">
    <location>
        <begin position="673"/>
        <end position="716"/>
    </location>
</feature>
<evidence type="ECO:0000313" key="8">
    <source>
        <dbReference type="EMBL" id="NWW92409.1"/>
    </source>
</evidence>
<feature type="region of interest" description="Disordered" evidence="6">
    <location>
        <begin position="441"/>
        <end position="473"/>
    </location>
</feature>
<dbReference type="PANTHER" id="PTHR16484">
    <property type="entry name" value="PARTITIONING DEFECTIVE 3 RELATED"/>
    <property type="match status" value="1"/>
</dbReference>
<dbReference type="GO" id="GO:0005938">
    <property type="term" value="C:cell cortex"/>
    <property type="evidence" value="ECO:0007669"/>
    <property type="project" value="TreeGrafter"/>
</dbReference>
<dbReference type="GO" id="GO:0045197">
    <property type="term" value="P:establishment or maintenance of epithelial cell apical/basal polarity"/>
    <property type="evidence" value="ECO:0007669"/>
    <property type="project" value="TreeGrafter"/>
</dbReference>
<dbReference type="GO" id="GO:0030010">
    <property type="term" value="P:establishment of cell polarity"/>
    <property type="evidence" value="ECO:0007669"/>
    <property type="project" value="TreeGrafter"/>
</dbReference>
<keyword evidence="9" id="KW-1185">Reference proteome</keyword>
<feature type="compositionally biased region" description="Polar residues" evidence="6">
    <location>
        <begin position="599"/>
        <end position="609"/>
    </location>
</feature>
<sequence>REMTKSVEISGEGGPLGIHVVPFFSSLSGRMLGLFIRGIEENSRSRRDGLFHENECIVKINQVDLTDKTFAQAQDIFRQAMKFRSVILEVLPPYNREQYEKSAIAPLCFLDSEEGVSKPKLPPPVHPKPALKTNNLSGLSSLEMDVQATLHQAKSPNLPHLGRKLSSPSLSPLLGFGSKKNAKKIKIDLKKGPEGLGFTVVTRDSSVHGPGPIFVKNILPKGAAVKDGRLQSGDRILEVNGRDITDRTQEELVAMLRSTKQGETVCLIVARQEEAFLPRELKGEPNCSILSPETTEQLTFEIPLNDSGSAGLGVSLKGNKSRETGADLGIFIKSVIHGGAAFKDGRLRVNDQLVAVNGESLLGKSNHEAMETLRRSMSMEGNIRGRIQLVVLRRLEVQTEERSDQGVFQKSAFDVSHNFAAASRRNDTILQQFVTYSPQERIKGKLQVSDRGNAENETPPPLPPHPSEDLLNEDYNQSPVINSAAYLTDQHINFRSLTPAKQSESINLKASKSMDLGKKGWDSSGKDFGPTLGLKKSSSLESLQTAVAEVRKNELPFHRPRPHVVRGRGCNESFRAAIDKSYDGPEDGEEDGLSDKSSHSGQEAQNTESAPPGNPEIEDVETKAKRDKKNREKEKKKEKGKSKIKEKKRKEENEDLEKKKKKGFGVMLRFGKKKEDKSGKTDQKGNPKQAVLKEEELEKMKDERERIGAKHQELRQKQLRGLSDYSTGPGGPDIDDDEVDPNYARVNHFREAYPAASIYRPSSPAVAETFVYPRDSPSAPMEREHLEGLYAKINKQHYPQTPGDSSCTGGGNADRIQKLRREYHQARREGLPFYEDDEGRTQPADYDQRWVPGKGPDGSSYNLHFEGMERQYASLPRRGPAEPLEYLTGPRVIYKERDLSYYQGGQPVVHSSKGNYILAPDTRVAELRYPQYYPAQPMTNQHKGPLRQDVPPSPPQSHRAPAYNEIVRHRGTSPDQYQYRQQDPRQKNPMTAAV</sequence>
<proteinExistence type="predicted"/>
<dbReference type="SMART" id="SM00228">
    <property type="entry name" value="PDZ"/>
    <property type="match status" value="3"/>
</dbReference>
<dbReference type="InterPro" id="IPR036034">
    <property type="entry name" value="PDZ_sf"/>
</dbReference>
<dbReference type="PROSITE" id="PS50106">
    <property type="entry name" value="PDZ"/>
    <property type="match status" value="3"/>
</dbReference>
<evidence type="ECO:0000256" key="2">
    <source>
        <dbReference type="ARBA" id="ARBA00064457"/>
    </source>
</evidence>
<evidence type="ECO:0000256" key="3">
    <source>
        <dbReference type="ARBA" id="ARBA00071372"/>
    </source>
</evidence>
<evidence type="ECO:0000313" key="9">
    <source>
        <dbReference type="Proteomes" id="UP000570016"/>
    </source>
</evidence>